<proteinExistence type="predicted"/>
<protein>
    <submittedName>
        <fullName evidence="2">Uncharacterized protein</fullName>
    </submittedName>
</protein>
<keyword evidence="1" id="KW-1133">Transmembrane helix</keyword>
<name>A0ABR0SI82_9HYPO</name>
<accession>A0ABR0SI82</accession>
<keyword evidence="3" id="KW-1185">Reference proteome</keyword>
<organism evidence="2 3">
    <name type="scientific">Cladobotryum mycophilum</name>
    <dbReference type="NCBI Taxonomy" id="491253"/>
    <lineage>
        <taxon>Eukaryota</taxon>
        <taxon>Fungi</taxon>
        <taxon>Dikarya</taxon>
        <taxon>Ascomycota</taxon>
        <taxon>Pezizomycotina</taxon>
        <taxon>Sordariomycetes</taxon>
        <taxon>Hypocreomycetidae</taxon>
        <taxon>Hypocreales</taxon>
        <taxon>Hypocreaceae</taxon>
        <taxon>Cladobotryum</taxon>
    </lineage>
</organism>
<gene>
    <name evidence="2" type="ORF">PT974_05271</name>
</gene>
<evidence type="ECO:0000313" key="2">
    <source>
        <dbReference type="EMBL" id="KAK5991884.1"/>
    </source>
</evidence>
<reference evidence="2 3" key="1">
    <citation type="submission" date="2024-01" db="EMBL/GenBank/DDBJ databases">
        <title>Complete genome of Cladobotryum mycophilum ATHUM6906.</title>
        <authorList>
            <person name="Christinaki A.C."/>
            <person name="Myridakis A.I."/>
            <person name="Kouvelis V.N."/>
        </authorList>
    </citation>
    <scope>NUCLEOTIDE SEQUENCE [LARGE SCALE GENOMIC DNA]</scope>
    <source>
        <strain evidence="2 3">ATHUM6906</strain>
    </source>
</reference>
<keyword evidence="1" id="KW-0812">Transmembrane</keyword>
<keyword evidence="1" id="KW-0472">Membrane</keyword>
<dbReference type="EMBL" id="JAVFKD010000012">
    <property type="protein sequence ID" value="KAK5991884.1"/>
    <property type="molecule type" value="Genomic_DNA"/>
</dbReference>
<evidence type="ECO:0000256" key="1">
    <source>
        <dbReference type="SAM" id="Phobius"/>
    </source>
</evidence>
<sequence>MELQGRCYAVERYCILCLNDLPKSSTRGYSAPPERNGFFDWELDVLGFIDMAEDSSLTPQLYTFRTDLADLSFIYHPPLVLSRRGQKVTVRLCGLDSCDIQCDASRPLFFVHVCCWKLARQHHPQLSSLDFYKLARHFQPVVPRIYQPDHDELQFAVFSHIPLRVYTGLEQLISLCADLPTELQRLLPSRILETLSSQLYVALKLLNLKTSQAKPSFKQPLLPFWAILTYIASASALDLLLLLTLRLK</sequence>
<evidence type="ECO:0000313" key="3">
    <source>
        <dbReference type="Proteomes" id="UP001338125"/>
    </source>
</evidence>
<feature type="transmembrane region" description="Helical" evidence="1">
    <location>
        <begin position="222"/>
        <end position="245"/>
    </location>
</feature>
<comment type="caution">
    <text evidence="2">The sequence shown here is derived from an EMBL/GenBank/DDBJ whole genome shotgun (WGS) entry which is preliminary data.</text>
</comment>
<dbReference type="Proteomes" id="UP001338125">
    <property type="component" value="Unassembled WGS sequence"/>
</dbReference>